<dbReference type="HOGENOM" id="CLU_1334270_0_0_1"/>
<dbReference type="RefSeq" id="XP_002297457.1">
    <property type="nucleotide sequence ID" value="XM_002297421.1"/>
</dbReference>
<dbReference type="GeneID" id="7446038"/>
<dbReference type="Proteomes" id="UP000001449">
    <property type="component" value="Unassembled WGS sequence"/>
</dbReference>
<dbReference type="eggNOG" id="ENOG502T12X">
    <property type="taxonomic scope" value="Eukaryota"/>
</dbReference>
<organism evidence="1 2">
    <name type="scientific">Thalassiosira pseudonana</name>
    <name type="common">Marine diatom</name>
    <name type="synonym">Cyclotella nana</name>
    <dbReference type="NCBI Taxonomy" id="35128"/>
    <lineage>
        <taxon>Eukaryota</taxon>
        <taxon>Sar</taxon>
        <taxon>Stramenopiles</taxon>
        <taxon>Ochrophyta</taxon>
        <taxon>Bacillariophyta</taxon>
        <taxon>Coscinodiscophyceae</taxon>
        <taxon>Thalassiosirophycidae</taxon>
        <taxon>Thalassiosirales</taxon>
        <taxon>Thalassiosiraceae</taxon>
        <taxon>Thalassiosira</taxon>
    </lineage>
</organism>
<proteinExistence type="predicted"/>
<dbReference type="KEGG" id="tps:THAPSDRAFT_bd897"/>
<protein>
    <submittedName>
        <fullName evidence="1">Uncharacterized protein</fullName>
    </submittedName>
</protein>
<evidence type="ECO:0000313" key="1">
    <source>
        <dbReference type="EMBL" id="EED86241.1"/>
    </source>
</evidence>
<dbReference type="PaxDb" id="35128-Thapsdraft897"/>
<accession>B8LEK1</accession>
<reference evidence="1 2" key="1">
    <citation type="journal article" date="2004" name="Science">
        <title>The genome of the diatom Thalassiosira pseudonana: ecology, evolution, and metabolism.</title>
        <authorList>
            <person name="Armbrust E.V."/>
            <person name="Berges J.A."/>
            <person name="Bowler C."/>
            <person name="Green B.R."/>
            <person name="Martinez D."/>
            <person name="Putnam N.H."/>
            <person name="Zhou S."/>
            <person name="Allen A.E."/>
            <person name="Apt K.E."/>
            <person name="Bechner M."/>
            <person name="Brzezinski M.A."/>
            <person name="Chaal B.K."/>
            <person name="Chiovitti A."/>
            <person name="Davis A.K."/>
            <person name="Demarest M.S."/>
            <person name="Detter J.C."/>
            <person name="Glavina T."/>
            <person name="Goodstein D."/>
            <person name="Hadi M.Z."/>
            <person name="Hellsten U."/>
            <person name="Hildebrand M."/>
            <person name="Jenkins B.D."/>
            <person name="Jurka J."/>
            <person name="Kapitonov V.V."/>
            <person name="Kroger N."/>
            <person name="Lau W.W."/>
            <person name="Lane T.W."/>
            <person name="Larimer F.W."/>
            <person name="Lippmeier J.C."/>
            <person name="Lucas S."/>
            <person name="Medina M."/>
            <person name="Montsant A."/>
            <person name="Obornik M."/>
            <person name="Parker M.S."/>
            <person name="Palenik B."/>
            <person name="Pazour G.J."/>
            <person name="Richardson P.M."/>
            <person name="Rynearson T.A."/>
            <person name="Saito M.A."/>
            <person name="Schwartz D.C."/>
            <person name="Thamatrakoln K."/>
            <person name="Valentin K."/>
            <person name="Vardi A."/>
            <person name="Wilkerson F.P."/>
            <person name="Rokhsar D.S."/>
        </authorList>
    </citation>
    <scope>NUCLEOTIDE SEQUENCE [LARGE SCALE GENOMIC DNA]</scope>
    <source>
        <strain evidence="1 2">CCMP1335</strain>
    </source>
</reference>
<sequence>MEAFAEDDEKLQSARLVRNLGEFLTSMEVEATNRFWHVWGANDNDGDNSTTVSWPHTKSDPHVNTYPSKYSKYVVGMMHETMASFQTWFSGLDVVSYGIQLIPLTSVAERRDDPEWAKLLYPIYDESCEAADEGSDGFCEKNGWSIVRAGLLAEAGEREDALELALEIPEKVFISEGGDGNSLTNTIWFIATRKDSSASASDKKDD</sequence>
<reference evidence="1 2" key="2">
    <citation type="journal article" date="2008" name="Nature">
        <title>The Phaeodactylum genome reveals the evolutionary history of diatom genomes.</title>
        <authorList>
            <person name="Bowler C."/>
            <person name="Allen A.E."/>
            <person name="Badger J.H."/>
            <person name="Grimwood J."/>
            <person name="Jabbari K."/>
            <person name="Kuo A."/>
            <person name="Maheswari U."/>
            <person name="Martens C."/>
            <person name="Maumus F."/>
            <person name="Otillar R.P."/>
            <person name="Rayko E."/>
            <person name="Salamov A."/>
            <person name="Vandepoele K."/>
            <person name="Beszteri B."/>
            <person name="Gruber A."/>
            <person name="Heijde M."/>
            <person name="Katinka M."/>
            <person name="Mock T."/>
            <person name="Valentin K."/>
            <person name="Verret F."/>
            <person name="Berges J.A."/>
            <person name="Brownlee C."/>
            <person name="Cadoret J.P."/>
            <person name="Chiovitti A."/>
            <person name="Choi C.J."/>
            <person name="Coesel S."/>
            <person name="De Martino A."/>
            <person name="Detter J.C."/>
            <person name="Durkin C."/>
            <person name="Falciatore A."/>
            <person name="Fournet J."/>
            <person name="Haruta M."/>
            <person name="Huysman M.J."/>
            <person name="Jenkins B.D."/>
            <person name="Jiroutova K."/>
            <person name="Jorgensen R.E."/>
            <person name="Joubert Y."/>
            <person name="Kaplan A."/>
            <person name="Kroger N."/>
            <person name="Kroth P.G."/>
            <person name="La Roche J."/>
            <person name="Lindquist E."/>
            <person name="Lommer M."/>
            <person name="Martin-Jezequel V."/>
            <person name="Lopez P.J."/>
            <person name="Lucas S."/>
            <person name="Mangogna M."/>
            <person name="McGinnis K."/>
            <person name="Medlin L.K."/>
            <person name="Montsant A."/>
            <person name="Oudot-Le Secq M.P."/>
            <person name="Napoli C."/>
            <person name="Obornik M."/>
            <person name="Parker M.S."/>
            <person name="Petit J.L."/>
            <person name="Porcel B.M."/>
            <person name="Poulsen N."/>
            <person name="Robison M."/>
            <person name="Rychlewski L."/>
            <person name="Rynearson T.A."/>
            <person name="Schmutz J."/>
            <person name="Shapiro H."/>
            <person name="Siaut M."/>
            <person name="Stanley M."/>
            <person name="Sussman M.R."/>
            <person name="Taylor A.R."/>
            <person name="Vardi A."/>
            <person name="von Dassow P."/>
            <person name="Vyverman W."/>
            <person name="Willis A."/>
            <person name="Wyrwicz L.S."/>
            <person name="Rokhsar D.S."/>
            <person name="Weissenbach J."/>
            <person name="Armbrust E.V."/>
            <person name="Green B.R."/>
            <person name="Van de Peer Y."/>
            <person name="Grigoriev I.V."/>
        </authorList>
    </citation>
    <scope>NUCLEOTIDE SEQUENCE [LARGE SCALE GENOMIC DNA]</scope>
    <source>
        <strain evidence="1 2">CCMP1335</strain>
    </source>
</reference>
<keyword evidence="2" id="KW-1185">Reference proteome</keyword>
<dbReference type="AlphaFoldDB" id="B8LEK1"/>
<dbReference type="InParanoid" id="B8LEK1"/>
<evidence type="ECO:0000313" key="2">
    <source>
        <dbReference type="Proteomes" id="UP000001449"/>
    </source>
</evidence>
<name>B8LEK1_THAPS</name>
<dbReference type="EMBL" id="DS999442">
    <property type="protein sequence ID" value="EED86241.1"/>
    <property type="molecule type" value="Genomic_DNA"/>
</dbReference>
<gene>
    <name evidence="1" type="ORF">THAPSDRAFT_bd897</name>
</gene>